<evidence type="ECO:0000313" key="1">
    <source>
        <dbReference type="EMBL" id="RUT11154.1"/>
    </source>
</evidence>
<dbReference type="EMBL" id="RSCK01000030">
    <property type="protein sequence ID" value="RUT11154.1"/>
    <property type="molecule type" value="Genomic_DNA"/>
</dbReference>
<evidence type="ECO:0000313" key="2">
    <source>
        <dbReference type="Proteomes" id="UP000282574"/>
    </source>
</evidence>
<keyword evidence="2" id="KW-1185">Reference proteome</keyword>
<sequence length="172" mass="19655">MTRKEFSRQPFTDDQLPITHYHLPTTVPIINKFIEIETAQGINIHNITPEIDKIVSATGINNGQVLIFSRHTTTALAINEDEERLLEDIKVFLSKLVPESECYLHNDLHLRKNIPEDEPINAHSHLMAMMLNNNEIIPIVDGKLALGTYQSVLFFELDGARKRTILCQIWGE</sequence>
<gene>
    <name evidence="1" type="ORF">DSM107010_35480</name>
</gene>
<dbReference type="AlphaFoldDB" id="A0AB37UIE5"/>
<dbReference type="PANTHER" id="PTHR30615:SF16">
    <property type="entry name" value="SECONDARY THIAMINE-PHOSPHATE SYNTHASE ENZYME"/>
    <property type="match status" value="1"/>
</dbReference>
<dbReference type="Proteomes" id="UP000282574">
    <property type="component" value="Unassembled WGS sequence"/>
</dbReference>
<dbReference type="InterPro" id="IPR035917">
    <property type="entry name" value="YjbQ-like_sf"/>
</dbReference>
<reference evidence="1 2" key="1">
    <citation type="journal article" date="2019" name="Genome Biol. Evol.">
        <title>Day and night: Metabolic profiles and evolutionary relationships of six axenic non-marine cyanobacteria.</title>
        <authorList>
            <person name="Will S.E."/>
            <person name="Henke P."/>
            <person name="Boedeker C."/>
            <person name="Huang S."/>
            <person name="Brinkmann H."/>
            <person name="Rohde M."/>
            <person name="Jarek M."/>
            <person name="Friedl T."/>
            <person name="Seufert S."/>
            <person name="Schumacher M."/>
            <person name="Overmann J."/>
            <person name="Neumann-Schaal M."/>
            <person name="Petersen J."/>
        </authorList>
    </citation>
    <scope>NUCLEOTIDE SEQUENCE [LARGE SCALE GENOMIC DNA]</scope>
    <source>
        <strain evidence="1 2">SAG 39.79</strain>
    </source>
</reference>
<organism evidence="1 2">
    <name type="scientific">Chroococcidiopsis cubana SAG 39.79</name>
    <dbReference type="NCBI Taxonomy" id="388085"/>
    <lineage>
        <taxon>Bacteria</taxon>
        <taxon>Bacillati</taxon>
        <taxon>Cyanobacteriota</taxon>
        <taxon>Cyanophyceae</taxon>
        <taxon>Chroococcidiopsidales</taxon>
        <taxon>Chroococcidiopsidaceae</taxon>
        <taxon>Chroococcidiopsis</taxon>
    </lineage>
</organism>
<dbReference type="NCBIfam" id="TIGR00149">
    <property type="entry name" value="TIGR00149_YjbQ"/>
    <property type="match status" value="1"/>
</dbReference>
<comment type="caution">
    <text evidence="1">The sequence shown here is derived from an EMBL/GenBank/DDBJ whole genome shotgun (WGS) entry which is preliminary data.</text>
</comment>
<dbReference type="Gene3D" id="2.60.120.460">
    <property type="entry name" value="YjbQ-like"/>
    <property type="match status" value="1"/>
</dbReference>
<name>A0AB37UIE5_9CYAN</name>
<dbReference type="InterPro" id="IPR001602">
    <property type="entry name" value="UPF0047_YjbQ-like"/>
</dbReference>
<accession>A0AB37UIE5</accession>
<evidence type="ECO:0008006" key="3">
    <source>
        <dbReference type="Google" id="ProtNLM"/>
    </source>
</evidence>
<dbReference type="PIRSF" id="PIRSF004681">
    <property type="entry name" value="UCP004681"/>
    <property type="match status" value="1"/>
</dbReference>
<proteinExistence type="predicted"/>
<dbReference type="Pfam" id="PF01894">
    <property type="entry name" value="YjbQ"/>
    <property type="match status" value="1"/>
</dbReference>
<dbReference type="PANTHER" id="PTHR30615">
    <property type="entry name" value="UNCHARACTERIZED PROTEIN YJBQ-RELATED"/>
    <property type="match status" value="1"/>
</dbReference>
<protein>
    <recommendedName>
        <fullName evidence="3">Secondary thiamine-phosphate synthase enzyme</fullName>
    </recommendedName>
</protein>
<dbReference type="SUPFAM" id="SSF111038">
    <property type="entry name" value="YjbQ-like"/>
    <property type="match status" value="1"/>
</dbReference>